<evidence type="ECO:0000256" key="8">
    <source>
        <dbReference type="ARBA" id="ARBA00022989"/>
    </source>
</evidence>
<feature type="compositionally biased region" description="Basic and acidic residues" evidence="14">
    <location>
        <begin position="1"/>
        <end position="15"/>
    </location>
</feature>
<keyword evidence="7" id="KW-0735">Signal-anchor</keyword>
<evidence type="ECO:0000256" key="11">
    <source>
        <dbReference type="ARBA" id="ARBA00023253"/>
    </source>
</evidence>
<dbReference type="PIRSF" id="PIRSF009360">
    <property type="entry name" value="UCP009360"/>
    <property type="match status" value="1"/>
</dbReference>
<evidence type="ECO:0000313" key="17">
    <source>
        <dbReference type="Proteomes" id="UP001318860"/>
    </source>
</evidence>
<evidence type="ECO:0000256" key="1">
    <source>
        <dbReference type="ARBA" id="ARBA00004606"/>
    </source>
</evidence>
<comment type="pathway">
    <text evidence="2">Glycan metabolism.</text>
</comment>
<evidence type="ECO:0000256" key="14">
    <source>
        <dbReference type="SAM" id="MobiDB-lite"/>
    </source>
</evidence>
<feature type="region of interest" description="Disordered" evidence="14">
    <location>
        <begin position="1"/>
        <end position="21"/>
    </location>
</feature>
<organism evidence="16 17">
    <name type="scientific">Rehmannia glutinosa</name>
    <name type="common">Chinese foxglove</name>
    <dbReference type="NCBI Taxonomy" id="99300"/>
    <lineage>
        <taxon>Eukaryota</taxon>
        <taxon>Viridiplantae</taxon>
        <taxon>Streptophyta</taxon>
        <taxon>Embryophyta</taxon>
        <taxon>Tracheophyta</taxon>
        <taxon>Spermatophyta</taxon>
        <taxon>Magnoliopsida</taxon>
        <taxon>eudicotyledons</taxon>
        <taxon>Gunneridae</taxon>
        <taxon>Pentapetalae</taxon>
        <taxon>asterids</taxon>
        <taxon>lamiids</taxon>
        <taxon>Lamiales</taxon>
        <taxon>Orobanchaceae</taxon>
        <taxon>Rehmannieae</taxon>
        <taxon>Rehmannia</taxon>
    </lineage>
</organism>
<dbReference type="Proteomes" id="UP001318860">
    <property type="component" value="Unassembled WGS sequence"/>
</dbReference>
<evidence type="ECO:0000256" key="6">
    <source>
        <dbReference type="ARBA" id="ARBA00022692"/>
    </source>
</evidence>
<dbReference type="CDD" id="cd11299">
    <property type="entry name" value="O-FucT_plant"/>
    <property type="match status" value="1"/>
</dbReference>
<dbReference type="Pfam" id="PF10250">
    <property type="entry name" value="O-FucT"/>
    <property type="match status" value="1"/>
</dbReference>
<comment type="caution">
    <text evidence="16">The sequence shown here is derived from an EMBL/GenBank/DDBJ whole genome shotgun (WGS) entry which is preliminary data.</text>
</comment>
<keyword evidence="9 15" id="KW-0472">Membrane</keyword>
<proteinExistence type="inferred from homology"/>
<evidence type="ECO:0000256" key="5">
    <source>
        <dbReference type="ARBA" id="ARBA00022679"/>
    </source>
</evidence>
<evidence type="ECO:0000256" key="15">
    <source>
        <dbReference type="SAM" id="Phobius"/>
    </source>
</evidence>
<keyword evidence="17" id="KW-1185">Reference proteome</keyword>
<accession>A0ABR0VFL2</accession>
<name>A0ABR0VFL2_REHGL</name>
<evidence type="ECO:0000256" key="3">
    <source>
        <dbReference type="ARBA" id="ARBA00007737"/>
    </source>
</evidence>
<keyword evidence="12" id="KW-0119">Carbohydrate metabolism</keyword>
<evidence type="ECO:0000256" key="12">
    <source>
        <dbReference type="ARBA" id="ARBA00023277"/>
    </source>
</evidence>
<keyword evidence="4" id="KW-0328">Glycosyltransferase</keyword>
<protein>
    <recommendedName>
        <fullName evidence="13">O-fucosyltransferase family protein</fullName>
    </recommendedName>
</protein>
<keyword evidence="5" id="KW-0808">Transferase</keyword>
<keyword evidence="6 15" id="KW-0812">Transmembrane</keyword>
<feature type="transmembrane region" description="Helical" evidence="15">
    <location>
        <begin position="31"/>
        <end position="53"/>
    </location>
</feature>
<dbReference type="InterPro" id="IPR019378">
    <property type="entry name" value="GDP-Fuc_O-FucTrfase"/>
</dbReference>
<dbReference type="EMBL" id="JABTTQ020001191">
    <property type="protein sequence ID" value="KAK6133970.1"/>
    <property type="molecule type" value="Genomic_DNA"/>
</dbReference>
<comment type="similarity">
    <text evidence="3">Belongs to the glycosyltransferase GT106 family.</text>
</comment>
<keyword evidence="11" id="KW-0294">Fucose metabolism</keyword>
<keyword evidence="10" id="KW-0325">Glycoprotein</keyword>
<evidence type="ECO:0000256" key="10">
    <source>
        <dbReference type="ARBA" id="ARBA00023180"/>
    </source>
</evidence>
<dbReference type="InterPro" id="IPR024709">
    <property type="entry name" value="FucosylTrfase_pln"/>
</dbReference>
<evidence type="ECO:0000256" key="9">
    <source>
        <dbReference type="ARBA" id="ARBA00023136"/>
    </source>
</evidence>
<sequence length="468" mass="54011">MGVKNFEKINDDKQRQPSMAARARKARHCELAARAAMAVAFVWTVVVQLMHLWRTPRPLREYQSNGYLMVSSNGGLNQMRSGICDMVAIARYMNVTLVVPQLDNTSFWHDQSQFKDIFDVDHFINSLRDEVKIVKELPPHMQRNVNMGRYVSMPPSSWSDISYYTDKILPGELKKHRILHFQKTDSRLANNGPLEVQKLRCKVNYNALKFTAPIEKMGKKIVKILRKRGKFLVLHLRYEKDMLAFSGCNEGCTDEETTELQELRSDFLGLATIYSIPWWKKKEINSTLARLAGLCPLTPEETALTLKALGVDRKTQIYIAAGDIYGGERRLKTLRAAYPNLVKKETLLPPSDLLTFKNYSSRMAALDYIVSLESDIFFPTYGGNMARVIEGHRRYVGFKPTIRPDQKPLVCLIDKYQRNLNWQEFELGVKITHVNRYGNPSKRRVIPGKPKEEDYFWSNPHECLPPYK</sequence>
<reference evidence="16 17" key="1">
    <citation type="journal article" date="2021" name="Comput. Struct. Biotechnol. J.">
        <title>De novo genome assembly of the potent medicinal plant Rehmannia glutinosa using nanopore technology.</title>
        <authorList>
            <person name="Ma L."/>
            <person name="Dong C."/>
            <person name="Song C."/>
            <person name="Wang X."/>
            <person name="Zheng X."/>
            <person name="Niu Y."/>
            <person name="Chen S."/>
            <person name="Feng W."/>
        </authorList>
    </citation>
    <scope>NUCLEOTIDE SEQUENCE [LARGE SCALE GENOMIC DNA]</scope>
    <source>
        <strain evidence="16">DH-2019</strain>
    </source>
</reference>
<evidence type="ECO:0000256" key="2">
    <source>
        <dbReference type="ARBA" id="ARBA00004881"/>
    </source>
</evidence>
<evidence type="ECO:0000256" key="4">
    <source>
        <dbReference type="ARBA" id="ARBA00022676"/>
    </source>
</evidence>
<keyword evidence="8 15" id="KW-1133">Transmembrane helix</keyword>
<evidence type="ECO:0000256" key="13">
    <source>
        <dbReference type="ARBA" id="ARBA00030350"/>
    </source>
</evidence>
<dbReference type="PANTHER" id="PTHR31741">
    <property type="entry name" value="OS02G0726500 PROTEIN-RELATED"/>
    <property type="match status" value="1"/>
</dbReference>
<dbReference type="PANTHER" id="PTHR31741:SF3">
    <property type="entry name" value="O-FUCOSYLTRANSFERASE FAMILY PROTEIN"/>
    <property type="match status" value="1"/>
</dbReference>
<comment type="subcellular location">
    <subcellularLocation>
        <location evidence="1">Membrane</location>
        <topology evidence="1">Single-pass type II membrane protein</topology>
    </subcellularLocation>
</comment>
<evidence type="ECO:0000313" key="16">
    <source>
        <dbReference type="EMBL" id="KAK6133970.1"/>
    </source>
</evidence>
<gene>
    <name evidence="16" type="ORF">DH2020_032291</name>
</gene>
<evidence type="ECO:0000256" key="7">
    <source>
        <dbReference type="ARBA" id="ARBA00022968"/>
    </source>
</evidence>